<dbReference type="InterPro" id="IPR050077">
    <property type="entry name" value="LexA_repressor"/>
</dbReference>
<keyword evidence="3 12" id="KW-0235">DNA replication</keyword>
<feature type="domain" description="Peptidase S24/S26A/S26B/S26C" evidence="14">
    <location>
        <begin position="83"/>
        <end position="200"/>
    </location>
</feature>
<dbReference type="SUPFAM" id="SSF51306">
    <property type="entry name" value="LexA/Signal peptidase"/>
    <property type="match status" value="1"/>
</dbReference>
<organism evidence="16">
    <name type="scientific">Cyanothece sp. (strain PCC 7425 / ATCC 29141)</name>
    <dbReference type="NCBI Taxonomy" id="395961"/>
    <lineage>
        <taxon>Bacteria</taxon>
        <taxon>Bacillati</taxon>
        <taxon>Cyanobacteriota</taxon>
        <taxon>Cyanophyceae</taxon>
        <taxon>Gomontiellales</taxon>
        <taxon>Cyanothecaceae</taxon>
        <taxon>Cyanothece</taxon>
    </lineage>
</organism>
<dbReference type="OrthoDB" id="9802364at2"/>
<dbReference type="GO" id="GO:0006281">
    <property type="term" value="P:DNA repair"/>
    <property type="evidence" value="ECO:0007669"/>
    <property type="project" value="UniProtKB-UniRule"/>
</dbReference>
<feature type="active site" description="For autocatalytic cleavage activity" evidence="12">
    <location>
        <position position="165"/>
    </location>
</feature>
<evidence type="ECO:0000313" key="16">
    <source>
        <dbReference type="EMBL" id="ACL43612.1"/>
    </source>
</evidence>
<sequence>MQPLTDPQKQLFDWLVDYIDRHQYAPSIRQMMQAMDLKSPAPVQSRLDHLRKKGYIDWKDGQARTIRILQHPNGKSGQFEGIPLMGAIAAGGLIEPYADSVERLDLGSLFNQPQYFALRVTGDSMIEELITEGDIVVMQPVNDPSSLKNGTIVAALVEGEGTTLKRFFRQGRQVTLQPGNPKYDPIKVTASKVRVQGKLVGVWRDYSFN</sequence>
<evidence type="ECO:0000259" key="15">
    <source>
        <dbReference type="Pfam" id="PF01726"/>
    </source>
</evidence>
<protein>
    <recommendedName>
        <fullName evidence="12">LexA repressor</fullName>
        <ecNumber evidence="12">3.4.21.88</ecNumber>
    </recommendedName>
</protein>
<dbReference type="Gene3D" id="2.10.109.10">
    <property type="entry name" value="Umud Fragment, subunit A"/>
    <property type="match status" value="1"/>
</dbReference>
<evidence type="ECO:0000256" key="7">
    <source>
        <dbReference type="ARBA" id="ARBA00023015"/>
    </source>
</evidence>
<feature type="domain" description="LexA repressor DNA-binding" evidence="15">
    <location>
        <begin position="1"/>
        <end position="65"/>
    </location>
</feature>
<dbReference type="eggNOG" id="COG1974">
    <property type="taxonomic scope" value="Bacteria"/>
</dbReference>
<dbReference type="GO" id="GO:0006260">
    <property type="term" value="P:DNA replication"/>
    <property type="evidence" value="ECO:0007669"/>
    <property type="project" value="UniProtKB-UniRule"/>
</dbReference>
<dbReference type="SUPFAM" id="SSF46785">
    <property type="entry name" value="Winged helix' DNA-binding domain"/>
    <property type="match status" value="1"/>
</dbReference>
<keyword evidence="8 12" id="KW-0238">DNA-binding</keyword>
<comment type="function">
    <text evidence="12">Represses a number of genes involved in the response to DNA damage (SOS response), including recA and lexA. In the presence of single-stranded DNA, RecA interacts with LexA causing an autocatalytic cleavage which disrupts the DNA-binding part of LexA, leading to derepression of the SOS regulon and eventually DNA repair.</text>
</comment>
<evidence type="ECO:0000259" key="14">
    <source>
        <dbReference type="Pfam" id="PF00717"/>
    </source>
</evidence>
<evidence type="ECO:0000256" key="8">
    <source>
        <dbReference type="ARBA" id="ARBA00023125"/>
    </source>
</evidence>
<dbReference type="HAMAP" id="MF_00015">
    <property type="entry name" value="LexA"/>
    <property type="match status" value="1"/>
</dbReference>
<keyword evidence="11 12" id="KW-0742">SOS response</keyword>
<keyword evidence="5 12" id="KW-0378">Hydrolase</keyword>
<dbReference type="Pfam" id="PF01726">
    <property type="entry name" value="LexA_DNA_bind"/>
    <property type="match status" value="1"/>
</dbReference>
<evidence type="ECO:0000256" key="13">
    <source>
        <dbReference type="RuleBase" id="RU003991"/>
    </source>
</evidence>
<dbReference type="GO" id="GO:0045892">
    <property type="term" value="P:negative regulation of DNA-templated transcription"/>
    <property type="evidence" value="ECO:0007669"/>
    <property type="project" value="UniProtKB-UniRule"/>
</dbReference>
<dbReference type="InterPro" id="IPR006200">
    <property type="entry name" value="LexA"/>
</dbReference>
<evidence type="ECO:0000256" key="3">
    <source>
        <dbReference type="ARBA" id="ARBA00022705"/>
    </source>
</evidence>
<dbReference type="STRING" id="395961.Cyan7425_1233"/>
<evidence type="ECO:0000256" key="11">
    <source>
        <dbReference type="ARBA" id="ARBA00023236"/>
    </source>
</evidence>
<keyword evidence="4 12" id="KW-0227">DNA damage</keyword>
<dbReference type="InterPro" id="IPR015927">
    <property type="entry name" value="Peptidase_S24_S26A/B/C"/>
</dbReference>
<dbReference type="InterPro" id="IPR006197">
    <property type="entry name" value="Peptidase_S24_LexA"/>
</dbReference>
<dbReference type="CDD" id="cd06529">
    <property type="entry name" value="S24_LexA-like"/>
    <property type="match status" value="1"/>
</dbReference>
<keyword evidence="2 12" id="KW-0678">Repressor</keyword>
<dbReference type="GO" id="GO:0009432">
    <property type="term" value="P:SOS response"/>
    <property type="evidence" value="ECO:0007669"/>
    <property type="project" value="UniProtKB-UniRule"/>
</dbReference>
<evidence type="ECO:0000256" key="5">
    <source>
        <dbReference type="ARBA" id="ARBA00022801"/>
    </source>
</evidence>
<accession>B8HMJ7</accession>
<keyword evidence="6 12" id="KW-0068">Autocatalytic cleavage</keyword>
<dbReference type="PANTHER" id="PTHR33516">
    <property type="entry name" value="LEXA REPRESSOR"/>
    <property type="match status" value="1"/>
</dbReference>
<dbReference type="InterPro" id="IPR036286">
    <property type="entry name" value="LexA/Signal_pep-like_sf"/>
</dbReference>
<dbReference type="HOGENOM" id="CLU_066192_45_2_3"/>
<name>B8HMJ7_CYAP4</name>
<proteinExistence type="inferred from homology"/>
<evidence type="ECO:0000256" key="4">
    <source>
        <dbReference type="ARBA" id="ARBA00022763"/>
    </source>
</evidence>
<dbReference type="InterPro" id="IPR006199">
    <property type="entry name" value="LexA_DNA-bd_dom"/>
</dbReference>
<keyword evidence="7 12" id="KW-0805">Transcription regulation</keyword>
<dbReference type="KEGG" id="cyn:Cyan7425_1233"/>
<dbReference type="EMBL" id="CP001344">
    <property type="protein sequence ID" value="ACL43612.1"/>
    <property type="molecule type" value="Genomic_DNA"/>
</dbReference>
<evidence type="ECO:0000256" key="10">
    <source>
        <dbReference type="ARBA" id="ARBA00023204"/>
    </source>
</evidence>
<dbReference type="GO" id="GO:0004252">
    <property type="term" value="F:serine-type endopeptidase activity"/>
    <property type="evidence" value="ECO:0007669"/>
    <property type="project" value="UniProtKB-UniRule"/>
</dbReference>
<gene>
    <name evidence="12" type="primary">lexA</name>
    <name evidence="16" type="ordered locus">Cyan7425_1233</name>
</gene>
<comment type="catalytic activity">
    <reaction evidence="12">
        <text>Hydrolysis of Ala-|-Gly bond in repressor LexA.</text>
        <dbReference type="EC" id="3.4.21.88"/>
    </reaction>
</comment>
<feature type="site" description="Cleavage; by autolysis" evidence="12">
    <location>
        <begin position="90"/>
        <end position="91"/>
    </location>
</feature>
<dbReference type="InterPro" id="IPR036388">
    <property type="entry name" value="WH-like_DNA-bd_sf"/>
</dbReference>
<dbReference type="EC" id="3.4.21.88" evidence="12"/>
<dbReference type="PRINTS" id="PR00726">
    <property type="entry name" value="LEXASERPTASE"/>
</dbReference>
<comment type="subunit">
    <text evidence="12">Homodimer.</text>
</comment>
<dbReference type="NCBIfam" id="TIGR00498">
    <property type="entry name" value="lexA"/>
    <property type="match status" value="1"/>
</dbReference>
<dbReference type="PANTHER" id="PTHR33516:SF2">
    <property type="entry name" value="LEXA REPRESSOR-RELATED"/>
    <property type="match status" value="1"/>
</dbReference>
<reference evidence="16" key="1">
    <citation type="submission" date="2009-01" db="EMBL/GenBank/DDBJ databases">
        <title>Complete sequence of chromosome Cyanothece sp. PCC 7425.</title>
        <authorList>
            <consortium name="US DOE Joint Genome Institute"/>
            <person name="Lucas S."/>
            <person name="Copeland A."/>
            <person name="Lapidus A."/>
            <person name="Glavina del Rio T."/>
            <person name="Dalin E."/>
            <person name="Tice H."/>
            <person name="Bruce D."/>
            <person name="Goodwin L."/>
            <person name="Pitluck S."/>
            <person name="Sims D."/>
            <person name="Meineke L."/>
            <person name="Brettin T."/>
            <person name="Detter J.C."/>
            <person name="Han C."/>
            <person name="Larimer F."/>
            <person name="Land M."/>
            <person name="Hauser L."/>
            <person name="Kyrpides N."/>
            <person name="Ovchinnikova G."/>
            <person name="Liberton M."/>
            <person name="Stoeckel J."/>
            <person name="Banerjee A."/>
            <person name="Singh A."/>
            <person name="Page L."/>
            <person name="Sato H."/>
            <person name="Zhao L."/>
            <person name="Sherman L."/>
            <person name="Pakrasi H."/>
            <person name="Richardson P."/>
        </authorList>
    </citation>
    <scope>NUCLEOTIDE SEQUENCE</scope>
    <source>
        <strain evidence="16">PCC 7425</strain>
    </source>
</reference>
<dbReference type="GO" id="GO:0003677">
    <property type="term" value="F:DNA binding"/>
    <property type="evidence" value="ECO:0007669"/>
    <property type="project" value="UniProtKB-UniRule"/>
</dbReference>
<dbReference type="GO" id="GO:0006508">
    <property type="term" value="P:proteolysis"/>
    <property type="evidence" value="ECO:0007669"/>
    <property type="project" value="InterPro"/>
</dbReference>
<evidence type="ECO:0000256" key="9">
    <source>
        <dbReference type="ARBA" id="ARBA00023163"/>
    </source>
</evidence>
<feature type="DNA-binding region" description="H-T-H motif" evidence="12">
    <location>
        <begin position="28"/>
        <end position="48"/>
    </location>
</feature>
<evidence type="ECO:0000256" key="12">
    <source>
        <dbReference type="HAMAP-Rule" id="MF_00015"/>
    </source>
</evidence>
<dbReference type="Gene3D" id="1.10.10.10">
    <property type="entry name" value="Winged helix-like DNA-binding domain superfamily/Winged helix DNA-binding domain"/>
    <property type="match status" value="1"/>
</dbReference>
<feature type="active site" description="For autocatalytic cleavage activity" evidence="12">
    <location>
        <position position="124"/>
    </location>
</feature>
<keyword evidence="10 12" id="KW-0234">DNA repair</keyword>
<evidence type="ECO:0000256" key="2">
    <source>
        <dbReference type="ARBA" id="ARBA00022491"/>
    </source>
</evidence>
<dbReference type="Pfam" id="PF00717">
    <property type="entry name" value="Peptidase_S24"/>
    <property type="match status" value="1"/>
</dbReference>
<evidence type="ECO:0000256" key="1">
    <source>
        <dbReference type="ARBA" id="ARBA00007484"/>
    </source>
</evidence>
<evidence type="ECO:0000256" key="6">
    <source>
        <dbReference type="ARBA" id="ARBA00022813"/>
    </source>
</evidence>
<comment type="similarity">
    <text evidence="1 12 13">Belongs to the peptidase S24 family.</text>
</comment>
<dbReference type="InterPro" id="IPR039418">
    <property type="entry name" value="LexA-like"/>
</dbReference>
<dbReference type="AlphaFoldDB" id="B8HMJ7"/>
<dbReference type="InterPro" id="IPR036390">
    <property type="entry name" value="WH_DNA-bd_sf"/>
</dbReference>
<dbReference type="MEROPS" id="S24.001"/>
<keyword evidence="9 12" id="KW-0804">Transcription</keyword>